<feature type="compositionally biased region" description="Polar residues" evidence="1">
    <location>
        <begin position="71"/>
        <end position="83"/>
    </location>
</feature>
<reference evidence="3" key="2">
    <citation type="submission" date="2013-06" db="EMBL/GenBank/DDBJ databases">
        <title>Draft Genome Sequence of a Mulberry Tree, Morus notabilis C.K. Schn.</title>
        <authorList>
            <person name="He N."/>
            <person name="Zhao S."/>
        </authorList>
    </citation>
    <scope>NUCLEOTIDE SEQUENCE</scope>
</reference>
<feature type="region of interest" description="Disordered" evidence="1">
    <location>
        <begin position="71"/>
        <end position="92"/>
    </location>
</feature>
<evidence type="ECO:0000313" key="2">
    <source>
        <dbReference type="EMBL" id="EXC37151.1"/>
    </source>
</evidence>
<dbReference type="EMBL" id="KE620513">
    <property type="protein sequence ID" value="EXC37151.1"/>
    <property type="molecule type" value="Genomic_DNA"/>
</dbReference>
<dbReference type="Proteomes" id="UP000030645">
    <property type="component" value="Unassembled WGS sequence"/>
</dbReference>
<evidence type="ECO:0000313" key="3">
    <source>
        <dbReference type="EMBL" id="EXC56338.1"/>
    </source>
</evidence>
<evidence type="ECO:0000256" key="1">
    <source>
        <dbReference type="SAM" id="MobiDB-lite"/>
    </source>
</evidence>
<name>W9SQ26_9ROSA</name>
<feature type="compositionally biased region" description="Basic and acidic residues" evidence="1">
    <location>
        <begin position="8"/>
        <end position="23"/>
    </location>
</feature>
<sequence>MSLKQHRGVKEAKKLMAKAKGEEAQEEEAIMARSTTTKTNRFKPKTGSVIPKKRRSVKSMMLEYVLLKLTGSASAHSSRTGPTNRIFPHSPN</sequence>
<accession>W9SQ26</accession>
<feature type="region of interest" description="Disordered" evidence="1">
    <location>
        <begin position="1"/>
        <end position="29"/>
    </location>
</feature>
<dbReference type="AlphaFoldDB" id="W9SQ26"/>
<protein>
    <submittedName>
        <fullName evidence="3">Uncharacterized protein</fullName>
    </submittedName>
</protein>
<dbReference type="EMBL" id="KE626362">
    <property type="protein sequence ID" value="EXC56338.1"/>
    <property type="molecule type" value="Genomic_DNA"/>
</dbReference>
<proteinExistence type="predicted"/>
<feature type="region of interest" description="Disordered" evidence="1">
    <location>
        <begin position="35"/>
        <end position="54"/>
    </location>
</feature>
<organism evidence="3 4">
    <name type="scientific">Morus notabilis</name>
    <dbReference type="NCBI Taxonomy" id="981085"/>
    <lineage>
        <taxon>Eukaryota</taxon>
        <taxon>Viridiplantae</taxon>
        <taxon>Streptophyta</taxon>
        <taxon>Embryophyta</taxon>
        <taxon>Tracheophyta</taxon>
        <taxon>Spermatophyta</taxon>
        <taxon>Magnoliopsida</taxon>
        <taxon>eudicotyledons</taxon>
        <taxon>Gunneridae</taxon>
        <taxon>Pentapetalae</taxon>
        <taxon>rosids</taxon>
        <taxon>fabids</taxon>
        <taxon>Rosales</taxon>
        <taxon>Moraceae</taxon>
        <taxon>Moreae</taxon>
        <taxon>Morus</taxon>
    </lineage>
</organism>
<keyword evidence="4" id="KW-1185">Reference proteome</keyword>
<evidence type="ECO:0000313" key="4">
    <source>
        <dbReference type="Proteomes" id="UP000030645"/>
    </source>
</evidence>
<gene>
    <name evidence="2" type="ORF">L484_000206</name>
    <name evidence="3" type="ORF">L484_000272</name>
</gene>
<reference evidence="4" key="1">
    <citation type="submission" date="2013-01" db="EMBL/GenBank/DDBJ databases">
        <title>Draft Genome Sequence of a Mulberry Tree, Morus notabilis C.K. Schneid.</title>
        <authorList>
            <person name="He N."/>
            <person name="Zhao S."/>
        </authorList>
    </citation>
    <scope>NUCLEOTIDE SEQUENCE</scope>
</reference>